<dbReference type="RefSeq" id="WP_213171444.1">
    <property type="nucleotide sequence ID" value="NZ_CP070496.1"/>
</dbReference>
<dbReference type="Gene3D" id="3.30.450.180">
    <property type="match status" value="1"/>
</dbReference>
<reference evidence="2" key="1">
    <citation type="submission" date="2021-02" db="EMBL/GenBank/DDBJ databases">
        <title>Natronoglycomyces albus gen. nov., sp. nov, a haloalkaliphilic actinobacterium from a soda solonchak soil.</title>
        <authorList>
            <person name="Sorokin D.Y."/>
            <person name="Khijniak T.V."/>
            <person name="Zakharycheva A.P."/>
            <person name="Boueva O.V."/>
            <person name="Ariskina E.V."/>
            <person name="Hahnke R.L."/>
            <person name="Bunk B."/>
            <person name="Sproer C."/>
            <person name="Schumann P."/>
            <person name="Evtushenko L.I."/>
            <person name="Kublanov I.V."/>
        </authorList>
    </citation>
    <scope>NUCLEOTIDE SEQUENCE</scope>
    <source>
        <strain evidence="2">DSM 106290</strain>
    </source>
</reference>
<dbReference type="InterPro" id="IPR041413">
    <property type="entry name" value="MLTR_LBD"/>
</dbReference>
<proteinExistence type="predicted"/>
<dbReference type="SMART" id="SM00530">
    <property type="entry name" value="HTH_XRE"/>
    <property type="match status" value="1"/>
</dbReference>
<dbReference type="KEGG" id="nav:JQS30_00365"/>
<dbReference type="Gene3D" id="1.10.260.40">
    <property type="entry name" value="lambda repressor-like DNA-binding domains"/>
    <property type="match status" value="1"/>
</dbReference>
<evidence type="ECO:0000259" key="1">
    <source>
        <dbReference type="PROSITE" id="PS50943"/>
    </source>
</evidence>
<protein>
    <submittedName>
        <fullName evidence="2">Helix-turn-helix domain-containing protein</fullName>
    </submittedName>
</protein>
<organism evidence="2 3">
    <name type="scientific">Natronoglycomyces albus</name>
    <dbReference type="NCBI Taxonomy" id="2811108"/>
    <lineage>
        <taxon>Bacteria</taxon>
        <taxon>Bacillati</taxon>
        <taxon>Actinomycetota</taxon>
        <taxon>Actinomycetes</taxon>
        <taxon>Glycomycetales</taxon>
        <taxon>Glycomycetaceae</taxon>
        <taxon>Natronoglycomyces</taxon>
    </lineage>
</organism>
<accession>A0A895XSA4</accession>
<dbReference type="EMBL" id="CP070496">
    <property type="protein sequence ID" value="QSB05436.1"/>
    <property type="molecule type" value="Genomic_DNA"/>
</dbReference>
<dbReference type="Pfam" id="PF17765">
    <property type="entry name" value="MLTR_LBD"/>
    <property type="match status" value="1"/>
</dbReference>
<dbReference type="InterPro" id="IPR001387">
    <property type="entry name" value="Cro/C1-type_HTH"/>
</dbReference>
<dbReference type="Pfam" id="PF13560">
    <property type="entry name" value="HTH_31"/>
    <property type="match status" value="1"/>
</dbReference>
<name>A0A895XSA4_9ACTN</name>
<dbReference type="GO" id="GO:0003677">
    <property type="term" value="F:DNA binding"/>
    <property type="evidence" value="ECO:0007669"/>
    <property type="project" value="InterPro"/>
</dbReference>
<evidence type="ECO:0000313" key="3">
    <source>
        <dbReference type="Proteomes" id="UP000662939"/>
    </source>
</evidence>
<dbReference type="InterPro" id="IPR010982">
    <property type="entry name" value="Lambda_DNA-bd_dom_sf"/>
</dbReference>
<gene>
    <name evidence="2" type="ORF">JQS30_00365</name>
</gene>
<sequence>MDDLRSLGKYLQARRAHVTPDQVGLPSLGRRRVPGLRREELALLAGVSVDYYTRLEQGRSTDPSCQVLTAIARALQLDDLERDHLFRLASPIAATGQLDDSDQVRPQVHTVLHAMSDTPALIYSHRLDVLALNTPARLLYEQVIGDVPVNMARYFFLDPRAEGNFPCLRHCQSDIVAQLRLTAGKYPHDRPLISLIKELMESSDFRALWQAAEVKRPHVGVTTYNHPEFGVLSLHKERFALDDGSGQELVVLTAPKGTAAHEHVRELVLQTAA</sequence>
<dbReference type="Proteomes" id="UP000662939">
    <property type="component" value="Chromosome"/>
</dbReference>
<dbReference type="AlphaFoldDB" id="A0A895XSA4"/>
<keyword evidence="3" id="KW-1185">Reference proteome</keyword>
<dbReference type="PANTHER" id="PTHR35010">
    <property type="entry name" value="BLL4672 PROTEIN-RELATED"/>
    <property type="match status" value="1"/>
</dbReference>
<dbReference type="SUPFAM" id="SSF47413">
    <property type="entry name" value="lambda repressor-like DNA-binding domains"/>
    <property type="match status" value="1"/>
</dbReference>
<dbReference type="PANTHER" id="PTHR35010:SF2">
    <property type="entry name" value="BLL4672 PROTEIN"/>
    <property type="match status" value="1"/>
</dbReference>
<feature type="domain" description="HTH cro/C1-type" evidence="1">
    <location>
        <begin position="35"/>
        <end position="80"/>
    </location>
</feature>
<dbReference type="CDD" id="cd00093">
    <property type="entry name" value="HTH_XRE"/>
    <property type="match status" value="1"/>
</dbReference>
<evidence type="ECO:0000313" key="2">
    <source>
        <dbReference type="EMBL" id="QSB05436.1"/>
    </source>
</evidence>
<dbReference type="PROSITE" id="PS50943">
    <property type="entry name" value="HTH_CROC1"/>
    <property type="match status" value="1"/>
</dbReference>